<dbReference type="AlphaFoldDB" id="A0A2M7BEM3"/>
<evidence type="ECO:0000256" key="6">
    <source>
        <dbReference type="RuleBase" id="RU003477"/>
    </source>
</evidence>
<comment type="caution">
    <text evidence="8">The sequence shown here is derived from an EMBL/GenBank/DDBJ whole genome shotgun (WGS) entry which is preliminary data.</text>
</comment>
<evidence type="ECO:0000313" key="9">
    <source>
        <dbReference type="Proteomes" id="UP000229631"/>
    </source>
</evidence>
<dbReference type="InterPro" id="IPR005824">
    <property type="entry name" value="KOW"/>
</dbReference>
<dbReference type="PROSITE" id="PS01108">
    <property type="entry name" value="RIBOSOMAL_L24"/>
    <property type="match status" value="1"/>
</dbReference>
<name>A0A2M7BEM3_9BACT</name>
<dbReference type="InterPro" id="IPR005825">
    <property type="entry name" value="Ribosomal_uL24_CS"/>
</dbReference>
<evidence type="ECO:0000259" key="7">
    <source>
        <dbReference type="SMART" id="SM00739"/>
    </source>
</evidence>
<evidence type="ECO:0000256" key="3">
    <source>
        <dbReference type="ARBA" id="ARBA00023274"/>
    </source>
</evidence>
<evidence type="ECO:0000256" key="5">
    <source>
        <dbReference type="HAMAP-Rule" id="MF_01326"/>
    </source>
</evidence>
<dbReference type="InterPro" id="IPR041988">
    <property type="entry name" value="Ribosomal_uL24_KOW"/>
</dbReference>
<dbReference type="InterPro" id="IPR003256">
    <property type="entry name" value="Ribosomal_uL24"/>
</dbReference>
<protein>
    <recommendedName>
        <fullName evidence="4 5">Large ribosomal subunit protein uL24</fullName>
    </recommendedName>
</protein>
<dbReference type="InterPro" id="IPR057264">
    <property type="entry name" value="Ribosomal_uL24_C"/>
</dbReference>
<dbReference type="GO" id="GO:0005840">
    <property type="term" value="C:ribosome"/>
    <property type="evidence" value="ECO:0007669"/>
    <property type="project" value="UniProtKB-KW"/>
</dbReference>
<sequence>MKLKKGDKVKVMLGKDRGKTGTIDRVFNKEGLVLVSGVNLYKRHLKPRSEQDQSSGGIVDKVRPLNLAKVALICPQCGKITRVGFLLGKGMKVRICKICKAEI</sequence>
<dbReference type="InterPro" id="IPR008991">
    <property type="entry name" value="Translation_prot_SH3-like_sf"/>
</dbReference>
<dbReference type="CDD" id="cd06089">
    <property type="entry name" value="KOW_RPL26"/>
    <property type="match status" value="1"/>
</dbReference>
<dbReference type="NCBIfam" id="TIGR01079">
    <property type="entry name" value="rplX_bact"/>
    <property type="match status" value="1"/>
</dbReference>
<evidence type="ECO:0000313" key="8">
    <source>
        <dbReference type="EMBL" id="PIV01556.1"/>
    </source>
</evidence>
<dbReference type="Gene3D" id="2.30.30.30">
    <property type="match status" value="1"/>
</dbReference>
<proteinExistence type="inferred from homology"/>
<keyword evidence="2 5" id="KW-0689">Ribosomal protein</keyword>
<keyword evidence="5" id="KW-0694">RNA-binding</keyword>
<dbReference type="PANTHER" id="PTHR12903">
    <property type="entry name" value="MITOCHONDRIAL RIBOSOMAL PROTEIN L24"/>
    <property type="match status" value="1"/>
</dbReference>
<dbReference type="EMBL" id="PEVC01000019">
    <property type="protein sequence ID" value="PIV01556.1"/>
    <property type="molecule type" value="Genomic_DNA"/>
</dbReference>
<dbReference type="SMART" id="SM00739">
    <property type="entry name" value="KOW"/>
    <property type="match status" value="1"/>
</dbReference>
<dbReference type="Pfam" id="PF17136">
    <property type="entry name" value="ribosomal_L24"/>
    <property type="match status" value="1"/>
</dbReference>
<dbReference type="GO" id="GO:0006412">
    <property type="term" value="P:translation"/>
    <property type="evidence" value="ECO:0007669"/>
    <property type="project" value="UniProtKB-UniRule"/>
</dbReference>
<dbReference type="GO" id="GO:0003735">
    <property type="term" value="F:structural constituent of ribosome"/>
    <property type="evidence" value="ECO:0007669"/>
    <property type="project" value="InterPro"/>
</dbReference>
<reference evidence="9" key="1">
    <citation type="submission" date="2017-09" db="EMBL/GenBank/DDBJ databases">
        <title>Depth-based differentiation of microbial function through sediment-hosted aquifers and enrichment of novel symbionts in the deep terrestrial subsurface.</title>
        <authorList>
            <person name="Probst A.J."/>
            <person name="Ladd B."/>
            <person name="Jarett J.K."/>
            <person name="Geller-Mcgrath D.E."/>
            <person name="Sieber C.M.K."/>
            <person name="Emerson J.B."/>
            <person name="Anantharaman K."/>
            <person name="Thomas B.C."/>
            <person name="Malmstrom R."/>
            <person name="Stieglmeier M."/>
            <person name="Klingl A."/>
            <person name="Woyke T."/>
            <person name="Ryan C.M."/>
            <person name="Banfield J.F."/>
        </authorList>
    </citation>
    <scope>NUCLEOTIDE SEQUENCE [LARGE SCALE GENOMIC DNA]</scope>
</reference>
<keyword evidence="5" id="KW-0699">rRNA-binding</keyword>
<evidence type="ECO:0000256" key="1">
    <source>
        <dbReference type="ARBA" id="ARBA00010618"/>
    </source>
</evidence>
<keyword evidence="3 5" id="KW-0687">Ribonucleoprotein</keyword>
<organism evidence="8 9">
    <name type="scientific">Candidatus Shapirobacteria bacterium CG03_land_8_20_14_0_80_39_12</name>
    <dbReference type="NCBI Taxonomy" id="1974879"/>
    <lineage>
        <taxon>Bacteria</taxon>
        <taxon>Candidatus Shapironibacteriota</taxon>
    </lineage>
</organism>
<dbReference type="SUPFAM" id="SSF50104">
    <property type="entry name" value="Translation proteins SH3-like domain"/>
    <property type="match status" value="1"/>
</dbReference>
<comment type="function">
    <text evidence="5">One of the proteins that surrounds the polypeptide exit tunnel on the outside of the subunit.</text>
</comment>
<evidence type="ECO:0000256" key="4">
    <source>
        <dbReference type="ARBA" id="ARBA00035206"/>
    </source>
</evidence>
<comment type="similarity">
    <text evidence="1 5 6">Belongs to the universal ribosomal protein uL24 family.</text>
</comment>
<comment type="function">
    <text evidence="5">One of two assembly initiator proteins, it binds directly to the 5'-end of the 23S rRNA, where it nucleates assembly of the 50S subunit.</text>
</comment>
<evidence type="ECO:0000256" key="2">
    <source>
        <dbReference type="ARBA" id="ARBA00022980"/>
    </source>
</evidence>
<dbReference type="GO" id="GO:1990904">
    <property type="term" value="C:ribonucleoprotein complex"/>
    <property type="evidence" value="ECO:0007669"/>
    <property type="project" value="UniProtKB-KW"/>
</dbReference>
<accession>A0A2M7BEM3</accession>
<dbReference type="Proteomes" id="UP000229631">
    <property type="component" value="Unassembled WGS sequence"/>
</dbReference>
<comment type="subunit">
    <text evidence="5">Part of the 50S ribosomal subunit.</text>
</comment>
<dbReference type="InterPro" id="IPR014722">
    <property type="entry name" value="Rib_uL2_dom2"/>
</dbReference>
<dbReference type="HAMAP" id="MF_01326_B">
    <property type="entry name" value="Ribosomal_uL24_B"/>
    <property type="match status" value="1"/>
</dbReference>
<gene>
    <name evidence="5 8" type="primary">rplX</name>
    <name evidence="8" type="ORF">COS54_00975</name>
</gene>
<feature type="domain" description="KOW" evidence="7">
    <location>
        <begin position="2"/>
        <end position="29"/>
    </location>
</feature>
<dbReference type="GO" id="GO:0019843">
    <property type="term" value="F:rRNA binding"/>
    <property type="evidence" value="ECO:0007669"/>
    <property type="project" value="UniProtKB-UniRule"/>
</dbReference>
<dbReference type="Pfam" id="PF00467">
    <property type="entry name" value="KOW"/>
    <property type="match status" value="1"/>
</dbReference>